<dbReference type="AlphaFoldDB" id="A0AAN8UTK0"/>
<sequence length="264" mass="30410">MQWLLHVRCARLSTSRVRRMGGAVHREPKEEDFVLLTMGGVVSKAANGIGSVFGNVITAPFKSIFGGSCEGVCSGTWDVTCFIEHFCLSNLFKLIMVLGLCYIILLFFYLLFKVGICQCIGKSLCKMCWGACETYFYALEHIICFLWYKLKNTKRVNRRRRRLRNVEFAYSSSSDSDSFEGYSKSRFDRKRKAESEGRLEHLHRPLHSSKARGYASHGSRSHNLKFKPREVTRGSCRVSNSRQLQVRKVNDLRKASLVKRRRLR</sequence>
<feature type="transmembrane region" description="Helical" evidence="2">
    <location>
        <begin position="91"/>
        <end position="112"/>
    </location>
</feature>
<evidence type="ECO:0000256" key="2">
    <source>
        <dbReference type="SAM" id="Phobius"/>
    </source>
</evidence>
<evidence type="ECO:0000256" key="1">
    <source>
        <dbReference type="SAM" id="MobiDB-lite"/>
    </source>
</evidence>
<organism evidence="3 4">
    <name type="scientific">Dillenia turbinata</name>
    <dbReference type="NCBI Taxonomy" id="194707"/>
    <lineage>
        <taxon>Eukaryota</taxon>
        <taxon>Viridiplantae</taxon>
        <taxon>Streptophyta</taxon>
        <taxon>Embryophyta</taxon>
        <taxon>Tracheophyta</taxon>
        <taxon>Spermatophyta</taxon>
        <taxon>Magnoliopsida</taxon>
        <taxon>eudicotyledons</taxon>
        <taxon>Gunneridae</taxon>
        <taxon>Pentapetalae</taxon>
        <taxon>Dilleniales</taxon>
        <taxon>Dilleniaceae</taxon>
        <taxon>Dillenia</taxon>
    </lineage>
</organism>
<name>A0AAN8UTK0_9MAGN</name>
<dbReference type="PANTHER" id="PTHR35278:SF4">
    <property type="entry name" value="TRANSMEMBRANE PROTEIN"/>
    <property type="match status" value="1"/>
</dbReference>
<proteinExistence type="predicted"/>
<keyword evidence="4" id="KW-1185">Reference proteome</keyword>
<gene>
    <name evidence="3" type="ORF">RJ641_020339</name>
</gene>
<keyword evidence="2" id="KW-0472">Membrane</keyword>
<comment type="caution">
    <text evidence="3">The sequence shown here is derived from an EMBL/GenBank/DDBJ whole genome shotgun (WGS) entry which is preliminary data.</text>
</comment>
<feature type="region of interest" description="Disordered" evidence="1">
    <location>
        <begin position="208"/>
        <end position="238"/>
    </location>
</feature>
<keyword evidence="2" id="KW-1133">Transmembrane helix</keyword>
<protein>
    <submittedName>
        <fullName evidence="3">Uncharacterized protein</fullName>
    </submittedName>
</protein>
<dbReference type="Proteomes" id="UP001370490">
    <property type="component" value="Unassembled WGS sequence"/>
</dbReference>
<evidence type="ECO:0000313" key="3">
    <source>
        <dbReference type="EMBL" id="KAK6915222.1"/>
    </source>
</evidence>
<reference evidence="3 4" key="1">
    <citation type="submission" date="2023-12" db="EMBL/GenBank/DDBJ databases">
        <title>A high-quality genome assembly for Dillenia turbinata (Dilleniales).</title>
        <authorList>
            <person name="Chanderbali A."/>
        </authorList>
    </citation>
    <scope>NUCLEOTIDE SEQUENCE [LARGE SCALE GENOMIC DNA]</scope>
    <source>
        <strain evidence="3">LSX21</strain>
        <tissue evidence="3">Leaf</tissue>
    </source>
</reference>
<evidence type="ECO:0000313" key="4">
    <source>
        <dbReference type="Proteomes" id="UP001370490"/>
    </source>
</evidence>
<keyword evidence="2" id="KW-0812">Transmembrane</keyword>
<dbReference type="PANTHER" id="PTHR35278">
    <property type="entry name" value="TRANSMEMBRANE PROTEIN-RELATED"/>
    <property type="match status" value="1"/>
</dbReference>
<accession>A0AAN8UTK0</accession>
<dbReference type="EMBL" id="JBAMMX010000025">
    <property type="protein sequence ID" value="KAK6915222.1"/>
    <property type="molecule type" value="Genomic_DNA"/>
</dbReference>